<proteinExistence type="predicted"/>
<evidence type="ECO:0000313" key="2">
    <source>
        <dbReference type="Proteomes" id="UP000036367"/>
    </source>
</evidence>
<dbReference type="Proteomes" id="UP000036367">
    <property type="component" value="Unassembled WGS sequence"/>
</dbReference>
<gene>
    <name evidence="1" type="ORF">RISK_004058</name>
</gene>
<protein>
    <submittedName>
        <fullName evidence="1">Uncharacterized protein</fullName>
    </submittedName>
</protein>
<comment type="caution">
    <text evidence="1">The sequence shown here is derived from an EMBL/GenBank/DDBJ whole genome shotgun (WGS) entry which is preliminary data.</text>
</comment>
<sequence>MTNQPALPHTVKRFLARALMRSRIALLPTHPFPPTRLAPPPA</sequence>
<dbReference type="PATRIC" id="fig|595434.4.peg.3845"/>
<name>A0A0J1BAX7_RHOIS</name>
<dbReference type="AlphaFoldDB" id="A0A0J1BAX7"/>
<dbReference type="EMBL" id="LECT01000031">
    <property type="protein sequence ID" value="KLU03651.1"/>
    <property type="molecule type" value="Genomic_DNA"/>
</dbReference>
<accession>A0A0J1BAX7</accession>
<reference evidence="1" key="1">
    <citation type="submission" date="2015-05" db="EMBL/GenBank/DDBJ databases">
        <title>Permanent draft genome of Rhodopirellula islandicus K833.</title>
        <authorList>
            <person name="Kizina J."/>
            <person name="Richter M."/>
            <person name="Glockner F.O."/>
            <person name="Harder J."/>
        </authorList>
    </citation>
    <scope>NUCLEOTIDE SEQUENCE [LARGE SCALE GENOMIC DNA]</scope>
    <source>
        <strain evidence="1">K833</strain>
    </source>
</reference>
<evidence type="ECO:0000313" key="1">
    <source>
        <dbReference type="EMBL" id="KLU03651.1"/>
    </source>
</evidence>
<organism evidence="1 2">
    <name type="scientific">Rhodopirellula islandica</name>
    <dbReference type="NCBI Taxonomy" id="595434"/>
    <lineage>
        <taxon>Bacteria</taxon>
        <taxon>Pseudomonadati</taxon>
        <taxon>Planctomycetota</taxon>
        <taxon>Planctomycetia</taxon>
        <taxon>Pirellulales</taxon>
        <taxon>Pirellulaceae</taxon>
        <taxon>Rhodopirellula</taxon>
    </lineage>
</organism>
<keyword evidence="2" id="KW-1185">Reference proteome</keyword>